<dbReference type="Gene3D" id="2.20.70.10">
    <property type="match status" value="1"/>
</dbReference>
<organism evidence="3 4">
    <name type="scientific">Prymnesium parvum</name>
    <name type="common">Toxic golden alga</name>
    <dbReference type="NCBI Taxonomy" id="97485"/>
    <lineage>
        <taxon>Eukaryota</taxon>
        <taxon>Haptista</taxon>
        <taxon>Haptophyta</taxon>
        <taxon>Prymnesiophyceae</taxon>
        <taxon>Prymnesiales</taxon>
        <taxon>Prymnesiaceae</taxon>
        <taxon>Prymnesium</taxon>
    </lineage>
</organism>
<dbReference type="PROSITE" id="PS50020">
    <property type="entry name" value="WW_DOMAIN_2"/>
    <property type="match status" value="1"/>
</dbReference>
<reference evidence="3 4" key="1">
    <citation type="journal article" date="2024" name="Science">
        <title>Giant polyketide synthase enzymes in the biosynthesis of giant marine polyether toxins.</title>
        <authorList>
            <person name="Fallon T.R."/>
            <person name="Shende V.V."/>
            <person name="Wierzbicki I.H."/>
            <person name="Pendleton A.L."/>
            <person name="Watervoot N.F."/>
            <person name="Auber R.P."/>
            <person name="Gonzalez D.J."/>
            <person name="Wisecaver J.H."/>
            <person name="Moore B.S."/>
        </authorList>
    </citation>
    <scope>NUCLEOTIDE SEQUENCE [LARGE SCALE GENOMIC DNA]</scope>
    <source>
        <strain evidence="3 4">12B1</strain>
    </source>
</reference>
<dbReference type="Pfam" id="PF00397">
    <property type="entry name" value="WW"/>
    <property type="match status" value="1"/>
</dbReference>
<dbReference type="CDD" id="cd00201">
    <property type="entry name" value="WW"/>
    <property type="match status" value="1"/>
</dbReference>
<dbReference type="InterPro" id="IPR001202">
    <property type="entry name" value="WW_dom"/>
</dbReference>
<feature type="transmembrane region" description="Helical" evidence="1">
    <location>
        <begin position="104"/>
        <end position="124"/>
    </location>
</feature>
<keyword evidence="4" id="KW-1185">Reference proteome</keyword>
<evidence type="ECO:0000256" key="1">
    <source>
        <dbReference type="SAM" id="Phobius"/>
    </source>
</evidence>
<accession>A0AB34J551</accession>
<comment type="caution">
    <text evidence="3">The sequence shown here is derived from an EMBL/GenBank/DDBJ whole genome shotgun (WGS) entry which is preliminary data.</text>
</comment>
<keyword evidence="1" id="KW-0472">Membrane</keyword>
<feature type="transmembrane region" description="Helical" evidence="1">
    <location>
        <begin position="248"/>
        <end position="267"/>
    </location>
</feature>
<dbReference type="EMBL" id="JBGBPQ010000012">
    <property type="protein sequence ID" value="KAL1514534.1"/>
    <property type="molecule type" value="Genomic_DNA"/>
</dbReference>
<dbReference type="InterPro" id="IPR036020">
    <property type="entry name" value="WW_dom_sf"/>
</dbReference>
<feature type="transmembrane region" description="Helical" evidence="1">
    <location>
        <begin position="136"/>
        <end position="158"/>
    </location>
</feature>
<keyword evidence="1" id="KW-0812">Transmembrane</keyword>
<evidence type="ECO:0000259" key="2">
    <source>
        <dbReference type="PROSITE" id="PS50020"/>
    </source>
</evidence>
<evidence type="ECO:0000313" key="4">
    <source>
        <dbReference type="Proteomes" id="UP001515480"/>
    </source>
</evidence>
<sequence>MSDRPLPPNWRMARDSDGKAYYFNELTGETSWQFPSAPAAPVQAMVTADDVDDKDMNHLSSGDVVPHQMGGSDMSAPSTMVGVGGTSGGGGGRRSLSAVLTAEGYPKLLLLLFSSVVLLIQAWIHSSQRAGDASLAYALSVSIVSLSVTAFFLLYARFKPDDLLTRTVKARGSSYTIPQLYALFMSIWWAFGAFILTFYQPYSVPSNAYVACWLGFVSAVLYTASVFSRVENVFRSFSEVSLTPSLTALSGCVVASAVVFFVSLGYLNFWTGLFALITSILSFVIAALTYFCIDTKRFGPVQCKVSASFLVMIWALSIFFLTFDLDIEKDQATVDVSLDQGQTASANVRFFIDEHMTAFTHGGNGFIATWAGMLCSFAFAYHEFVGIELNMQRTLRQSFSLRQHDGPHAEV</sequence>
<protein>
    <recommendedName>
        <fullName evidence="2">WW domain-containing protein</fullName>
    </recommendedName>
</protein>
<feature type="transmembrane region" description="Helical" evidence="1">
    <location>
        <begin position="273"/>
        <end position="293"/>
    </location>
</feature>
<dbReference type="SUPFAM" id="SSF51045">
    <property type="entry name" value="WW domain"/>
    <property type="match status" value="1"/>
</dbReference>
<keyword evidence="1" id="KW-1133">Transmembrane helix</keyword>
<dbReference type="SMART" id="SM00456">
    <property type="entry name" value="WW"/>
    <property type="match status" value="1"/>
</dbReference>
<evidence type="ECO:0000313" key="3">
    <source>
        <dbReference type="EMBL" id="KAL1514534.1"/>
    </source>
</evidence>
<proteinExistence type="predicted"/>
<name>A0AB34J551_PRYPA</name>
<feature type="transmembrane region" description="Helical" evidence="1">
    <location>
        <begin position="208"/>
        <end position="227"/>
    </location>
</feature>
<dbReference type="Proteomes" id="UP001515480">
    <property type="component" value="Unassembled WGS sequence"/>
</dbReference>
<gene>
    <name evidence="3" type="ORF">AB1Y20_003631</name>
</gene>
<dbReference type="AlphaFoldDB" id="A0AB34J551"/>
<feature type="transmembrane region" description="Helical" evidence="1">
    <location>
        <begin position="366"/>
        <end position="387"/>
    </location>
</feature>
<feature type="domain" description="WW" evidence="2">
    <location>
        <begin position="4"/>
        <end position="37"/>
    </location>
</feature>
<feature type="transmembrane region" description="Helical" evidence="1">
    <location>
        <begin position="179"/>
        <end position="202"/>
    </location>
</feature>
<dbReference type="PROSITE" id="PS01159">
    <property type="entry name" value="WW_DOMAIN_1"/>
    <property type="match status" value="1"/>
</dbReference>
<feature type="transmembrane region" description="Helical" evidence="1">
    <location>
        <begin position="305"/>
        <end position="323"/>
    </location>
</feature>